<dbReference type="AlphaFoldDB" id="A0A927EYX2"/>
<name>A0A927EYX2_9ACTN</name>
<accession>A0A927EYX2</accession>
<proteinExistence type="predicted"/>
<evidence type="ECO:0000313" key="1">
    <source>
        <dbReference type="EMBL" id="MBD3931940.1"/>
    </source>
</evidence>
<dbReference type="EMBL" id="JACXYU010000004">
    <property type="protein sequence ID" value="MBD3931940.1"/>
    <property type="molecule type" value="Genomic_DNA"/>
</dbReference>
<organism evidence="1 2">
    <name type="scientific">Streptomyces chumphonensis</name>
    <dbReference type="NCBI Taxonomy" id="1214925"/>
    <lineage>
        <taxon>Bacteria</taxon>
        <taxon>Bacillati</taxon>
        <taxon>Actinomycetota</taxon>
        <taxon>Actinomycetes</taxon>
        <taxon>Kitasatosporales</taxon>
        <taxon>Streptomycetaceae</taxon>
        <taxon>Streptomyces</taxon>
    </lineage>
</organism>
<sequence length="51" mass="5693">MTTAEHLAAYRDDLTNQGFEADLVRDLILDLARRQHEDVGVSVPQPTDTTP</sequence>
<dbReference type="Proteomes" id="UP000632289">
    <property type="component" value="Unassembled WGS sequence"/>
</dbReference>
<keyword evidence="2" id="KW-1185">Reference proteome</keyword>
<evidence type="ECO:0000313" key="2">
    <source>
        <dbReference type="Proteomes" id="UP000632289"/>
    </source>
</evidence>
<reference evidence="1" key="1">
    <citation type="submission" date="2020-09" db="EMBL/GenBank/DDBJ databases">
        <title>Secondary metabolite and genome analysis of marine Streptomyces chumphonensis KK1-2T.</title>
        <authorList>
            <person name="Phongsopitanun W."/>
            <person name="Kanchanasin P."/>
            <person name="Pittayakhajonwut P."/>
            <person name="Suwanborirux K."/>
            <person name="Tanasupawat S."/>
        </authorList>
    </citation>
    <scope>NUCLEOTIDE SEQUENCE</scope>
    <source>
        <strain evidence="1">KK1-2</strain>
    </source>
</reference>
<protein>
    <submittedName>
        <fullName evidence="1">Uncharacterized protein</fullName>
    </submittedName>
</protein>
<gene>
    <name evidence="1" type="ORF">IF129_10270</name>
</gene>
<dbReference type="RefSeq" id="WP_191209251.1">
    <property type="nucleotide sequence ID" value="NZ_BAABKL010000036.1"/>
</dbReference>
<comment type="caution">
    <text evidence="1">The sequence shown here is derived from an EMBL/GenBank/DDBJ whole genome shotgun (WGS) entry which is preliminary data.</text>
</comment>